<comment type="caution">
    <text evidence="3">The sequence shown here is derived from an EMBL/GenBank/DDBJ whole genome shotgun (WGS) entry which is preliminary data.</text>
</comment>
<dbReference type="Proteomes" id="UP000237340">
    <property type="component" value="Unassembled WGS sequence"/>
</dbReference>
<evidence type="ECO:0000313" key="4">
    <source>
        <dbReference type="Proteomes" id="UP000237340"/>
    </source>
</evidence>
<feature type="region of interest" description="Disordered" evidence="1">
    <location>
        <begin position="1"/>
        <end position="39"/>
    </location>
</feature>
<gene>
    <name evidence="3" type="ORF">C3B61_01580</name>
</gene>
<feature type="transmembrane region" description="Helical" evidence="2">
    <location>
        <begin position="58"/>
        <end position="77"/>
    </location>
</feature>
<name>A0A2S3ZM37_9MICO</name>
<accession>A0A2S3ZM37</accession>
<reference evidence="3 4" key="1">
    <citation type="submission" date="2018-01" db="EMBL/GenBank/DDBJ databases">
        <title>Cryobacterium sp. nov., from glaciers in China.</title>
        <authorList>
            <person name="Liu Q."/>
            <person name="Xin Y.-H."/>
        </authorList>
    </citation>
    <scope>NUCLEOTIDE SEQUENCE [LARGE SCALE GENOMIC DNA]</scope>
    <source>
        <strain evidence="3 4">TMN-42</strain>
    </source>
</reference>
<dbReference type="RefSeq" id="WP_103459292.1">
    <property type="nucleotide sequence ID" value="NZ_PPXD01000002.1"/>
</dbReference>
<dbReference type="AlphaFoldDB" id="A0A2S3ZM37"/>
<dbReference type="EMBL" id="PPXD01000002">
    <property type="protein sequence ID" value="POH69626.1"/>
    <property type="molecule type" value="Genomic_DNA"/>
</dbReference>
<evidence type="ECO:0000256" key="2">
    <source>
        <dbReference type="SAM" id="Phobius"/>
    </source>
</evidence>
<keyword evidence="2" id="KW-0812">Transmembrane</keyword>
<keyword evidence="2" id="KW-0472">Membrane</keyword>
<proteinExistence type="predicted"/>
<protein>
    <submittedName>
        <fullName evidence="3">Uncharacterized protein</fullName>
    </submittedName>
</protein>
<keyword evidence="4" id="KW-1185">Reference proteome</keyword>
<evidence type="ECO:0000313" key="3">
    <source>
        <dbReference type="EMBL" id="POH69626.1"/>
    </source>
</evidence>
<keyword evidence="2" id="KW-1133">Transmembrane helix</keyword>
<evidence type="ECO:0000256" key="1">
    <source>
        <dbReference type="SAM" id="MobiDB-lite"/>
    </source>
</evidence>
<sequence>MSENLLLARRTTPQQRDVPRMLTPPRRAEPRLDTPLPIQLPQPAVRPEFAARNSPTDLLFRALWQLVGVYVFVVLLVKDRRLPR</sequence>
<organism evidence="3 4">
    <name type="scientific">Cryobacterium zongtaii</name>
    <dbReference type="NCBI Taxonomy" id="1259217"/>
    <lineage>
        <taxon>Bacteria</taxon>
        <taxon>Bacillati</taxon>
        <taxon>Actinomycetota</taxon>
        <taxon>Actinomycetes</taxon>
        <taxon>Micrococcales</taxon>
        <taxon>Microbacteriaceae</taxon>
        <taxon>Cryobacterium</taxon>
    </lineage>
</organism>